<keyword evidence="2" id="KW-1185">Reference proteome</keyword>
<comment type="caution">
    <text evidence="1">The sequence shown here is derived from an EMBL/GenBank/DDBJ whole genome shotgun (WGS) entry which is preliminary data.</text>
</comment>
<accession>A0A7J6WZ69</accession>
<organism evidence="1 2">
    <name type="scientific">Thalictrum thalictroides</name>
    <name type="common">Rue-anemone</name>
    <name type="synonym">Anemone thalictroides</name>
    <dbReference type="NCBI Taxonomy" id="46969"/>
    <lineage>
        <taxon>Eukaryota</taxon>
        <taxon>Viridiplantae</taxon>
        <taxon>Streptophyta</taxon>
        <taxon>Embryophyta</taxon>
        <taxon>Tracheophyta</taxon>
        <taxon>Spermatophyta</taxon>
        <taxon>Magnoliopsida</taxon>
        <taxon>Ranunculales</taxon>
        <taxon>Ranunculaceae</taxon>
        <taxon>Thalictroideae</taxon>
        <taxon>Thalictrum</taxon>
    </lineage>
</organism>
<proteinExistence type="predicted"/>
<gene>
    <name evidence="1" type="ORF">FRX31_007664</name>
</gene>
<dbReference type="AlphaFoldDB" id="A0A7J6WZ69"/>
<evidence type="ECO:0000313" key="2">
    <source>
        <dbReference type="Proteomes" id="UP000554482"/>
    </source>
</evidence>
<sequence>MTGHPEGGSWARDLLELKSNNTRLNVDCLNCIVFTFPIDLTHNVPVCSPYGERQCYSCKKIRISSLSEMTEGRTESYLLKATEDNERTVNPIKENSTLMRDLCVFLQQGLKIFDYRSRDEANHFRKKLLRMWWMNPDRCAWADSCAGHVPRNGENCS</sequence>
<name>A0A7J6WZ69_THATH</name>
<dbReference type="EMBL" id="JABWDY010007682">
    <property type="protein sequence ID" value="KAF5202749.1"/>
    <property type="molecule type" value="Genomic_DNA"/>
</dbReference>
<dbReference type="Proteomes" id="UP000554482">
    <property type="component" value="Unassembled WGS sequence"/>
</dbReference>
<evidence type="ECO:0000313" key="1">
    <source>
        <dbReference type="EMBL" id="KAF5202749.1"/>
    </source>
</evidence>
<protein>
    <submittedName>
        <fullName evidence="1">Uncharacterized protein</fullName>
    </submittedName>
</protein>
<reference evidence="1 2" key="1">
    <citation type="submission" date="2020-06" db="EMBL/GenBank/DDBJ databases">
        <title>Transcriptomic and genomic resources for Thalictrum thalictroides and T. hernandezii: Facilitating candidate gene discovery in an emerging model plant lineage.</title>
        <authorList>
            <person name="Arias T."/>
            <person name="Riano-Pachon D.M."/>
            <person name="Di Stilio V.S."/>
        </authorList>
    </citation>
    <scope>NUCLEOTIDE SEQUENCE [LARGE SCALE GENOMIC DNA]</scope>
    <source>
        <strain evidence="2">cv. WT478/WT964</strain>
        <tissue evidence="1">Leaves</tissue>
    </source>
</reference>